<organism evidence="2 3">
    <name type="scientific">Albula glossodonta</name>
    <name type="common">roundjaw bonefish</name>
    <dbReference type="NCBI Taxonomy" id="121402"/>
    <lineage>
        <taxon>Eukaryota</taxon>
        <taxon>Metazoa</taxon>
        <taxon>Chordata</taxon>
        <taxon>Craniata</taxon>
        <taxon>Vertebrata</taxon>
        <taxon>Euteleostomi</taxon>
        <taxon>Actinopterygii</taxon>
        <taxon>Neopterygii</taxon>
        <taxon>Teleostei</taxon>
        <taxon>Albuliformes</taxon>
        <taxon>Albulidae</taxon>
        <taxon>Albula</taxon>
    </lineage>
</organism>
<proteinExistence type="predicted"/>
<dbReference type="Proteomes" id="UP000824540">
    <property type="component" value="Unassembled WGS sequence"/>
</dbReference>
<dbReference type="EMBL" id="JAFBMS010000326">
    <property type="protein sequence ID" value="KAG9331486.1"/>
    <property type="molecule type" value="Genomic_DNA"/>
</dbReference>
<feature type="region of interest" description="Disordered" evidence="1">
    <location>
        <begin position="83"/>
        <end position="110"/>
    </location>
</feature>
<evidence type="ECO:0000256" key="1">
    <source>
        <dbReference type="SAM" id="MobiDB-lite"/>
    </source>
</evidence>
<sequence length="110" mass="12464">MCLLLTSPLPPPPTLWWEVGVLLTNATEKLALSDEVRGGCGHAVKTENHGWKNSTTSECERRHRSEARHMWVEQDQFYKFVGGSFHRQTHAPPPTPYSNPARTSTRPLSR</sequence>
<comment type="caution">
    <text evidence="2">The sequence shown here is derived from an EMBL/GenBank/DDBJ whole genome shotgun (WGS) entry which is preliminary data.</text>
</comment>
<feature type="compositionally biased region" description="Polar residues" evidence="1">
    <location>
        <begin position="98"/>
        <end position="110"/>
    </location>
</feature>
<name>A0A8T2MV75_9TELE</name>
<accession>A0A8T2MV75</accession>
<evidence type="ECO:0000313" key="2">
    <source>
        <dbReference type="EMBL" id="KAG9331486.1"/>
    </source>
</evidence>
<dbReference type="AlphaFoldDB" id="A0A8T2MV75"/>
<evidence type="ECO:0000313" key="3">
    <source>
        <dbReference type="Proteomes" id="UP000824540"/>
    </source>
</evidence>
<gene>
    <name evidence="2" type="ORF">JZ751_018887</name>
</gene>
<reference evidence="2" key="1">
    <citation type="thesis" date="2021" institute="BYU ScholarsArchive" country="Provo, UT, USA">
        <title>Applications of and Algorithms for Genome Assembly and Genomic Analyses with an Emphasis on Marine Teleosts.</title>
        <authorList>
            <person name="Pickett B.D."/>
        </authorList>
    </citation>
    <scope>NUCLEOTIDE SEQUENCE</scope>
    <source>
        <strain evidence="2">HI-2016</strain>
    </source>
</reference>
<keyword evidence="3" id="KW-1185">Reference proteome</keyword>
<protein>
    <submittedName>
        <fullName evidence="2">Uncharacterized protein</fullName>
    </submittedName>
</protein>